<comment type="catalytic activity">
    <reaction evidence="8">
        <text>N(6)-[(R)-lipoyl]-L-lysyl-[protein] + pyruvate + H(+) = N(6)-[(R)-S(8)-acetyldihydrolipoyl]-L-lysyl-[protein] + CO2</text>
        <dbReference type="Rhea" id="RHEA:19189"/>
        <dbReference type="Rhea" id="RHEA-COMP:10474"/>
        <dbReference type="Rhea" id="RHEA-COMP:10478"/>
        <dbReference type="ChEBI" id="CHEBI:15361"/>
        <dbReference type="ChEBI" id="CHEBI:15378"/>
        <dbReference type="ChEBI" id="CHEBI:16526"/>
        <dbReference type="ChEBI" id="CHEBI:83099"/>
        <dbReference type="ChEBI" id="CHEBI:83111"/>
        <dbReference type="EC" id="1.2.4.1"/>
    </reaction>
</comment>
<dbReference type="InterPro" id="IPR029061">
    <property type="entry name" value="THDP-binding"/>
</dbReference>
<dbReference type="PANTHER" id="PTHR11516:SF60">
    <property type="entry name" value="PYRUVATE DEHYDROGENASE E1 COMPONENT SUBUNIT ALPHA"/>
    <property type="match status" value="1"/>
</dbReference>
<proteinExistence type="predicted"/>
<dbReference type="InterPro" id="IPR050642">
    <property type="entry name" value="PDH_E1_Alpha_Subunit"/>
</dbReference>
<dbReference type="SUPFAM" id="SSF52518">
    <property type="entry name" value="Thiamin diphosphate-binding fold (THDP-binding)"/>
    <property type="match status" value="1"/>
</dbReference>
<keyword evidence="6 8" id="KW-0786">Thiamine pyrophosphate</keyword>
<dbReference type="GO" id="GO:0006086">
    <property type="term" value="P:pyruvate decarboxylation to acetyl-CoA"/>
    <property type="evidence" value="ECO:0007669"/>
    <property type="project" value="InterPro"/>
</dbReference>
<evidence type="ECO:0000256" key="2">
    <source>
        <dbReference type="ARBA" id="ARBA00011870"/>
    </source>
</evidence>
<gene>
    <name evidence="8" type="primary">pdhA</name>
    <name evidence="10" type="ORF">SAMN05216186_10744</name>
</gene>
<evidence type="ECO:0000256" key="1">
    <source>
        <dbReference type="ARBA" id="ARBA00001964"/>
    </source>
</evidence>
<dbReference type="GO" id="GO:0004739">
    <property type="term" value="F:pyruvate dehydrogenase (acetyl-transferring) activity"/>
    <property type="evidence" value="ECO:0007669"/>
    <property type="project" value="UniProtKB-UniRule"/>
</dbReference>
<dbReference type="RefSeq" id="WP_084337557.1">
    <property type="nucleotide sequence ID" value="NZ_CBKZNZ010000004.1"/>
</dbReference>
<dbReference type="NCBIfam" id="TIGR03182">
    <property type="entry name" value="PDH_E1_alph_y"/>
    <property type="match status" value="1"/>
</dbReference>
<feature type="domain" description="Dehydrogenase E1 component" evidence="9">
    <location>
        <begin position="19"/>
        <end position="308"/>
    </location>
</feature>
<evidence type="ECO:0000313" key="11">
    <source>
        <dbReference type="Proteomes" id="UP000198706"/>
    </source>
</evidence>
<comment type="function">
    <text evidence="8">The pyruvate dehydrogenase complex catalyzes the overall conversion of pyruvate to acetyl-CoA and CO(2).</text>
</comment>
<evidence type="ECO:0000256" key="3">
    <source>
        <dbReference type="ARBA" id="ARBA00012281"/>
    </source>
</evidence>
<evidence type="ECO:0000259" key="9">
    <source>
        <dbReference type="Pfam" id="PF00676"/>
    </source>
</evidence>
<keyword evidence="5 8" id="KW-0560">Oxidoreductase</keyword>
<evidence type="ECO:0000256" key="7">
    <source>
        <dbReference type="ARBA" id="ARBA00023317"/>
    </source>
</evidence>
<dbReference type="Gene3D" id="3.40.50.970">
    <property type="match status" value="1"/>
</dbReference>
<evidence type="ECO:0000256" key="4">
    <source>
        <dbReference type="ARBA" id="ARBA00014159"/>
    </source>
</evidence>
<keyword evidence="7 8" id="KW-0670">Pyruvate</keyword>
<evidence type="ECO:0000256" key="5">
    <source>
        <dbReference type="ARBA" id="ARBA00023002"/>
    </source>
</evidence>
<protein>
    <recommendedName>
        <fullName evidence="4 8">Pyruvate dehydrogenase E1 component subunit alpha</fullName>
        <ecNumber evidence="3 8">1.2.4.1</ecNumber>
    </recommendedName>
</protein>
<dbReference type="EC" id="1.2.4.1" evidence="3 8"/>
<evidence type="ECO:0000313" key="10">
    <source>
        <dbReference type="EMBL" id="SDK43715.1"/>
    </source>
</evidence>
<dbReference type="Pfam" id="PF00676">
    <property type="entry name" value="E1_dh"/>
    <property type="match status" value="1"/>
</dbReference>
<dbReference type="InterPro" id="IPR001017">
    <property type="entry name" value="DH_E1"/>
</dbReference>
<accession>A0A1G9BXN3</accession>
<keyword evidence="11" id="KW-1185">Reference proteome</keyword>
<name>A0A1G9BXN3_9PSED</name>
<comment type="cofactor">
    <cofactor evidence="1 8">
        <name>thiamine diphosphate</name>
        <dbReference type="ChEBI" id="CHEBI:58937"/>
    </cofactor>
</comment>
<dbReference type="InterPro" id="IPR017597">
    <property type="entry name" value="Pyrv_DH_E1_asu_subgrp-y"/>
</dbReference>
<dbReference type="Proteomes" id="UP000198706">
    <property type="component" value="Unassembled WGS sequence"/>
</dbReference>
<comment type="subunit">
    <text evidence="2 8">Heterodimer of an alpha and a beta chain.</text>
</comment>
<dbReference type="CDD" id="cd02000">
    <property type="entry name" value="TPP_E1_PDC_ADC_BCADC"/>
    <property type="match status" value="1"/>
</dbReference>
<evidence type="ECO:0000256" key="6">
    <source>
        <dbReference type="ARBA" id="ARBA00023052"/>
    </source>
</evidence>
<dbReference type="PANTHER" id="PTHR11516">
    <property type="entry name" value="PYRUVATE DEHYDROGENASE E1 COMPONENT, ALPHA SUBUNIT BACTERIAL AND ORGANELLAR"/>
    <property type="match status" value="1"/>
</dbReference>
<evidence type="ECO:0000256" key="8">
    <source>
        <dbReference type="RuleBase" id="RU361139"/>
    </source>
</evidence>
<reference evidence="10 11" key="1">
    <citation type="submission" date="2016-10" db="EMBL/GenBank/DDBJ databases">
        <authorList>
            <person name="de Groot N.N."/>
        </authorList>
    </citation>
    <scope>NUCLEOTIDE SEQUENCE [LARGE SCALE GENOMIC DNA]</scope>
    <source>
        <strain evidence="10 11">JCM 21544</strain>
    </source>
</reference>
<dbReference type="EMBL" id="FNFD01000007">
    <property type="protein sequence ID" value="SDK43715.1"/>
    <property type="molecule type" value="Genomic_DNA"/>
</dbReference>
<sequence length="328" mass="35274">MNGHPSIDSSAAVGLLFDMLRIRRLEERSAELYGQGRIRGFLHLYIGEEAVAVGAVHALAPDDAVVATYREHGHALLKGVPMTAIMAEMLGYQEGCSRGRGGSMHLFDAATRFFGGNAIVGGGLPLAAGLALAEQMQGSTRLVACFFGEGAMAEGAFHEAINLAALWQLPVLFCCENNLYAMGTALERSQSQTDLCAKAAAYKVAAQAVDGMDVVAVHDATRQAVERVRAGLGPYFLEFKTYRFRAHSMFDPELYRDKAEVERWKARDPIPAYRARLLAGKVLDDDGVAALLAEVEREVEAAVAFAEAGTLEPLETLCLDVYTGEGSA</sequence>
<dbReference type="AlphaFoldDB" id="A0A1G9BXN3"/>
<organism evidence="10 11">
    <name type="scientific">Pseudomonas indica</name>
    <dbReference type="NCBI Taxonomy" id="137658"/>
    <lineage>
        <taxon>Bacteria</taxon>
        <taxon>Pseudomonadati</taxon>
        <taxon>Pseudomonadota</taxon>
        <taxon>Gammaproteobacteria</taxon>
        <taxon>Pseudomonadales</taxon>
        <taxon>Pseudomonadaceae</taxon>
        <taxon>Pseudomonas</taxon>
    </lineage>
</organism>
<dbReference type="STRING" id="137658.SAMN05216186_10744"/>